<keyword evidence="5 8" id="KW-1133">Transmembrane helix</keyword>
<keyword evidence="6 8" id="KW-0472">Membrane</keyword>
<evidence type="ECO:0000256" key="4">
    <source>
        <dbReference type="ARBA" id="ARBA00022692"/>
    </source>
</evidence>
<feature type="transmembrane region" description="Helical" evidence="8">
    <location>
        <begin position="37"/>
        <end position="59"/>
    </location>
</feature>
<comment type="similarity">
    <text evidence="2">Belongs to the FHIPEP (flagella/HR/invasion proteins export pore) family.</text>
</comment>
<comment type="subcellular location">
    <subcellularLocation>
        <location evidence="1">Cell membrane</location>
        <topology evidence="1">Multi-pass membrane protein</topology>
    </subcellularLocation>
</comment>
<feature type="transmembrane region" description="Helical" evidence="8">
    <location>
        <begin position="207"/>
        <end position="226"/>
    </location>
</feature>
<dbReference type="PANTHER" id="PTHR30161:SF1">
    <property type="entry name" value="FLAGELLAR BIOSYNTHESIS PROTEIN FLHA-RELATED"/>
    <property type="match status" value="1"/>
</dbReference>
<keyword evidence="4 8" id="KW-0812">Transmembrane</keyword>
<dbReference type="Gene3D" id="1.10.8.540">
    <property type="entry name" value="FHIPEP family, domain 3"/>
    <property type="match status" value="1"/>
</dbReference>
<name>A0A1H9J153_9SPIR</name>
<dbReference type="PANTHER" id="PTHR30161">
    <property type="entry name" value="FLAGELLAR EXPORT PROTEIN, MEMBRANE FLHA SUBUNIT-RELATED"/>
    <property type="match status" value="1"/>
</dbReference>
<evidence type="ECO:0000256" key="2">
    <source>
        <dbReference type="ARBA" id="ARBA00008835"/>
    </source>
</evidence>
<feature type="transmembrane region" description="Helical" evidence="8">
    <location>
        <begin position="246"/>
        <end position="264"/>
    </location>
</feature>
<evidence type="ECO:0000256" key="3">
    <source>
        <dbReference type="ARBA" id="ARBA00022475"/>
    </source>
</evidence>
<dbReference type="InterPro" id="IPR042193">
    <property type="entry name" value="FHIPEP_3"/>
</dbReference>
<feature type="transmembrane region" description="Helical" evidence="8">
    <location>
        <begin position="285"/>
        <end position="302"/>
    </location>
</feature>
<dbReference type="GO" id="GO:0005886">
    <property type="term" value="C:plasma membrane"/>
    <property type="evidence" value="ECO:0007669"/>
    <property type="project" value="UniProtKB-SubCell"/>
</dbReference>
<keyword evidence="9" id="KW-0969">Cilium</keyword>
<feature type="region of interest" description="Disordered" evidence="7">
    <location>
        <begin position="331"/>
        <end position="350"/>
    </location>
</feature>
<dbReference type="GO" id="GO:0009306">
    <property type="term" value="P:protein secretion"/>
    <property type="evidence" value="ECO:0007669"/>
    <property type="project" value="InterPro"/>
</dbReference>
<feature type="transmembrane region" description="Helical" evidence="8">
    <location>
        <begin position="111"/>
        <end position="136"/>
    </location>
</feature>
<evidence type="ECO:0000256" key="5">
    <source>
        <dbReference type="ARBA" id="ARBA00022989"/>
    </source>
</evidence>
<dbReference type="Pfam" id="PF00771">
    <property type="entry name" value="FHIPEP"/>
    <property type="match status" value="1"/>
</dbReference>
<evidence type="ECO:0000256" key="7">
    <source>
        <dbReference type="SAM" id="MobiDB-lite"/>
    </source>
</evidence>
<dbReference type="Proteomes" id="UP000182360">
    <property type="component" value="Unassembled WGS sequence"/>
</dbReference>
<dbReference type="OrthoDB" id="9759185at2"/>
<dbReference type="Gene3D" id="3.40.50.12790">
    <property type="entry name" value="FHIPEP family, domain 4"/>
    <property type="match status" value="1"/>
</dbReference>
<feature type="transmembrane region" description="Helical" evidence="8">
    <location>
        <begin position="71"/>
        <end position="91"/>
    </location>
</feature>
<accession>A0A1H9J153</accession>
<dbReference type="PRINTS" id="PR00949">
    <property type="entry name" value="TYPE3IMAPROT"/>
</dbReference>
<organism evidence="9 10">
    <name type="scientific">Treponema bryantii</name>
    <dbReference type="NCBI Taxonomy" id="163"/>
    <lineage>
        <taxon>Bacteria</taxon>
        <taxon>Pseudomonadati</taxon>
        <taxon>Spirochaetota</taxon>
        <taxon>Spirochaetia</taxon>
        <taxon>Spirochaetales</taxon>
        <taxon>Treponemataceae</taxon>
        <taxon>Treponema</taxon>
    </lineage>
</organism>
<evidence type="ECO:0000313" key="10">
    <source>
        <dbReference type="Proteomes" id="UP000182360"/>
    </source>
</evidence>
<reference evidence="9 10" key="1">
    <citation type="submission" date="2016-10" db="EMBL/GenBank/DDBJ databases">
        <authorList>
            <person name="de Groot N.N."/>
        </authorList>
    </citation>
    <scope>NUCLEOTIDE SEQUENCE [LARGE SCALE GENOMIC DNA]</scope>
    <source>
        <strain evidence="9 10">B25</strain>
    </source>
</reference>
<dbReference type="STRING" id="163.SAMN04487775_102147"/>
<sequence>MANESRGTILKFISGNIVPVAVVLAVFLLFVPIPKMIIDLSMILNLMLAIVILLVVVRTPRPSDFQTFPRVILFQTLFSLGINISSTRLILTGKMQGGTLANQSDMVKSFARIVAGNNLVVGFVIFIILIVVQILVVTKGAGRVSEVAARFSLDSMNQKLFDIDNRFNQGAITEEQAEELKASVRRDIDFYSNMDGSSKFVSGNVKAGVFITVINLIGGFLVGMIMNRMPLTDALNTYSTLTIGDGLTSQLPSLIISFATGLLVTGTKSDESLDQQLKTEFTGDGHIYEIVGAVLIVAGIALRGGTQMLLLPVGALSIFIGYRMTRDKQRQELAQKQEKAQKDSKQTASKEEPIVMLDPLSLELGYALIPLVDQEKGAELLERISRIRVEARHDIGLDIPKIHIQDNMTLEPNDYSFKIAGIEAGHSSVRVGYVMCLDTGSVTEPLDGEKTKDPAFGMDAIWLPEDRRGEAESAGYVIVDPPTIISTHITEIIRNHAAELLDRQAVSVILDTVKKNNPVLVSEVLETAKIPYGIIEKVLQNLLEEKVSIRNYVRILETMANYAQVTQNNIWDLTQKVREALGLQICMQYADDNKKLHVMRLSQELSELIAEHAYYPSDGSKPYVALDPVDRRRWVQAVSDSLAKVSQLGYQPIIISVAAVRQLVRSSLEKEMPGIAVISDMEVYAAGTGVSLEIIDEIADDENV</sequence>
<dbReference type="PIRSF" id="PIRSF005419">
    <property type="entry name" value="FlhA"/>
    <property type="match status" value="1"/>
</dbReference>
<evidence type="ECO:0000256" key="1">
    <source>
        <dbReference type="ARBA" id="ARBA00004651"/>
    </source>
</evidence>
<dbReference type="InterPro" id="IPR001712">
    <property type="entry name" value="T3SS_FHIPEP"/>
</dbReference>
<dbReference type="Gene3D" id="3.40.30.60">
    <property type="entry name" value="FHIPEP family, domain 1"/>
    <property type="match status" value="1"/>
</dbReference>
<keyword evidence="9" id="KW-0282">Flagellum</keyword>
<feature type="transmembrane region" description="Helical" evidence="8">
    <location>
        <begin position="12"/>
        <end position="31"/>
    </location>
</feature>
<keyword evidence="9" id="KW-0966">Cell projection</keyword>
<dbReference type="GO" id="GO:0044780">
    <property type="term" value="P:bacterial-type flagellum assembly"/>
    <property type="evidence" value="ECO:0007669"/>
    <property type="project" value="TreeGrafter"/>
</dbReference>
<dbReference type="EMBL" id="FOFU01000011">
    <property type="protein sequence ID" value="SEQ80563.1"/>
    <property type="molecule type" value="Genomic_DNA"/>
</dbReference>
<dbReference type="InterPro" id="IPR042194">
    <property type="entry name" value="FHIPEP_1"/>
</dbReference>
<evidence type="ECO:0000256" key="8">
    <source>
        <dbReference type="SAM" id="Phobius"/>
    </source>
</evidence>
<dbReference type="AlphaFoldDB" id="A0A1H9J153"/>
<evidence type="ECO:0000313" key="9">
    <source>
        <dbReference type="EMBL" id="SEQ80563.1"/>
    </source>
</evidence>
<keyword evidence="3" id="KW-1003">Cell membrane</keyword>
<proteinExistence type="inferred from homology"/>
<evidence type="ECO:0000256" key="6">
    <source>
        <dbReference type="ARBA" id="ARBA00023136"/>
    </source>
</evidence>
<gene>
    <name evidence="9" type="ORF">SAMN04487977_11132</name>
</gene>
<dbReference type="RefSeq" id="WP_083379882.1">
    <property type="nucleotide sequence ID" value="NZ_FOFU01000011.1"/>
</dbReference>
<dbReference type="InterPro" id="IPR042196">
    <property type="entry name" value="FHIPEP_4"/>
</dbReference>
<keyword evidence="10" id="KW-1185">Reference proteome</keyword>
<protein>
    <submittedName>
        <fullName evidence="9">Flagellar biosynthesis protein FlhA</fullName>
    </submittedName>
</protein>